<dbReference type="AlphaFoldDB" id="A0A2P2PRA1"/>
<reference evidence="1" key="1">
    <citation type="submission" date="2018-02" db="EMBL/GenBank/DDBJ databases">
        <title>Rhizophora mucronata_Transcriptome.</title>
        <authorList>
            <person name="Meera S.P."/>
            <person name="Sreeshan A."/>
            <person name="Augustine A."/>
        </authorList>
    </citation>
    <scope>NUCLEOTIDE SEQUENCE</scope>
    <source>
        <tissue evidence="1">Leaf</tissue>
    </source>
</reference>
<accession>A0A2P2PRA1</accession>
<organism evidence="1">
    <name type="scientific">Rhizophora mucronata</name>
    <name type="common">Asiatic mangrove</name>
    <dbReference type="NCBI Taxonomy" id="61149"/>
    <lineage>
        <taxon>Eukaryota</taxon>
        <taxon>Viridiplantae</taxon>
        <taxon>Streptophyta</taxon>
        <taxon>Embryophyta</taxon>
        <taxon>Tracheophyta</taxon>
        <taxon>Spermatophyta</taxon>
        <taxon>Magnoliopsida</taxon>
        <taxon>eudicotyledons</taxon>
        <taxon>Gunneridae</taxon>
        <taxon>Pentapetalae</taxon>
        <taxon>rosids</taxon>
        <taxon>fabids</taxon>
        <taxon>Malpighiales</taxon>
        <taxon>Rhizophoraceae</taxon>
        <taxon>Rhizophora</taxon>
    </lineage>
</organism>
<name>A0A2P2PRA1_RHIMU</name>
<dbReference type="EMBL" id="GGEC01076761">
    <property type="protein sequence ID" value="MBX57245.1"/>
    <property type="molecule type" value="Transcribed_RNA"/>
</dbReference>
<protein>
    <submittedName>
        <fullName evidence="1">Uncharacterized protein</fullName>
    </submittedName>
</protein>
<evidence type="ECO:0000313" key="1">
    <source>
        <dbReference type="EMBL" id="MBX57245.1"/>
    </source>
</evidence>
<proteinExistence type="predicted"/>
<sequence length="42" mass="5358">MNQEAYRYLALEQPNCWETHRYLSDYEQYKKKKNYVLQMMHI</sequence>